<dbReference type="EMBL" id="ML119670">
    <property type="protein sequence ID" value="RPA82588.1"/>
    <property type="molecule type" value="Genomic_DNA"/>
</dbReference>
<feature type="compositionally biased region" description="Basic residues" evidence="1">
    <location>
        <begin position="115"/>
        <end position="124"/>
    </location>
</feature>
<reference evidence="2 3" key="1">
    <citation type="journal article" date="2018" name="Nat. Ecol. Evol.">
        <title>Pezizomycetes genomes reveal the molecular basis of ectomycorrhizal truffle lifestyle.</title>
        <authorList>
            <person name="Murat C."/>
            <person name="Payen T."/>
            <person name="Noel B."/>
            <person name="Kuo A."/>
            <person name="Morin E."/>
            <person name="Chen J."/>
            <person name="Kohler A."/>
            <person name="Krizsan K."/>
            <person name="Balestrini R."/>
            <person name="Da Silva C."/>
            <person name="Montanini B."/>
            <person name="Hainaut M."/>
            <person name="Levati E."/>
            <person name="Barry K.W."/>
            <person name="Belfiori B."/>
            <person name="Cichocki N."/>
            <person name="Clum A."/>
            <person name="Dockter R.B."/>
            <person name="Fauchery L."/>
            <person name="Guy J."/>
            <person name="Iotti M."/>
            <person name="Le Tacon F."/>
            <person name="Lindquist E.A."/>
            <person name="Lipzen A."/>
            <person name="Malagnac F."/>
            <person name="Mello A."/>
            <person name="Molinier V."/>
            <person name="Miyauchi S."/>
            <person name="Poulain J."/>
            <person name="Riccioni C."/>
            <person name="Rubini A."/>
            <person name="Sitrit Y."/>
            <person name="Splivallo R."/>
            <person name="Traeger S."/>
            <person name="Wang M."/>
            <person name="Zifcakova L."/>
            <person name="Wipf D."/>
            <person name="Zambonelli A."/>
            <person name="Paolocci F."/>
            <person name="Nowrousian M."/>
            <person name="Ottonello S."/>
            <person name="Baldrian P."/>
            <person name="Spatafora J.W."/>
            <person name="Henrissat B."/>
            <person name="Nagy L.G."/>
            <person name="Aury J.M."/>
            <person name="Wincker P."/>
            <person name="Grigoriev I.V."/>
            <person name="Bonfante P."/>
            <person name="Martin F.M."/>
        </authorList>
    </citation>
    <scope>NUCLEOTIDE SEQUENCE [LARGE SCALE GENOMIC DNA]</scope>
    <source>
        <strain evidence="2 3">RN42</strain>
    </source>
</reference>
<protein>
    <recommendedName>
        <fullName evidence="4">F-box domain-containing protein</fullName>
    </recommendedName>
</protein>
<name>A0A3N4ID26_ASCIM</name>
<gene>
    <name evidence="2" type="ORF">BJ508DRAFT_344099</name>
</gene>
<keyword evidence="3" id="KW-1185">Reference proteome</keyword>
<dbReference type="Proteomes" id="UP000275078">
    <property type="component" value="Unassembled WGS sequence"/>
</dbReference>
<evidence type="ECO:0000313" key="2">
    <source>
        <dbReference type="EMBL" id="RPA82588.1"/>
    </source>
</evidence>
<evidence type="ECO:0008006" key="4">
    <source>
        <dbReference type="Google" id="ProtNLM"/>
    </source>
</evidence>
<accession>A0A3N4ID26</accession>
<sequence length="520" mass="59353">MVQTRARKRLCTGFECPNDDSRPPVIQDLKKSSFLRMSVELQMEIFGNLDSIDDIGNLAKTSKHVWAVFENSVGIIVKKFFLPVELEFLNIQRPGFLEPWHADELRKRGTATIKKPTRNARKKSKKDEPEDECEFQASNKHYTYFPVEQATGSIVDRRLSDKPKVYRLQELRRLLANRKLVDSWMFGTDGVTPNLRLYGRNYNFKLETDPAKMIEGIPPELQIVMKHTTPSATELDDQTLIYRVRERPPLAAYSKSETNRFRLGAFHFALFQCRSIAFYGRRTISIGRRSYVPVNNYGAAFQIPFRELLAILGVLNSVQYHRYSDTEGPYIWMKAGASKALNMAYALATSHFKTSQGVTRAAWSELPMSCIWDQNSAIIDSALKVIESAGPEASWRQKFLRHDSSMEEIQSLVKELGETNSAAGYTGYYGFGYGYYGYGIYGTTSDDARTIQEIVFLNKSNEIHLRPAKGPLGVKLGGRNEEFNRPAIVHKPFLEIQEKYLKSTGGKTEYAFMSSYEDEE</sequence>
<evidence type="ECO:0000313" key="3">
    <source>
        <dbReference type="Proteomes" id="UP000275078"/>
    </source>
</evidence>
<evidence type="ECO:0000256" key="1">
    <source>
        <dbReference type="SAM" id="MobiDB-lite"/>
    </source>
</evidence>
<organism evidence="2 3">
    <name type="scientific">Ascobolus immersus RN42</name>
    <dbReference type="NCBI Taxonomy" id="1160509"/>
    <lineage>
        <taxon>Eukaryota</taxon>
        <taxon>Fungi</taxon>
        <taxon>Dikarya</taxon>
        <taxon>Ascomycota</taxon>
        <taxon>Pezizomycotina</taxon>
        <taxon>Pezizomycetes</taxon>
        <taxon>Pezizales</taxon>
        <taxon>Ascobolaceae</taxon>
        <taxon>Ascobolus</taxon>
    </lineage>
</organism>
<dbReference type="AlphaFoldDB" id="A0A3N4ID26"/>
<proteinExistence type="predicted"/>
<feature type="region of interest" description="Disordered" evidence="1">
    <location>
        <begin position="112"/>
        <end position="133"/>
    </location>
</feature>